<dbReference type="RefSeq" id="WP_058305126.1">
    <property type="nucleotide sequence ID" value="NZ_CABKVG010000006.1"/>
</dbReference>
<evidence type="ECO:0008006" key="4">
    <source>
        <dbReference type="Google" id="ProtNLM"/>
    </source>
</evidence>
<dbReference type="EMBL" id="CP091511">
    <property type="protein sequence ID" value="UOO91109.1"/>
    <property type="molecule type" value="Genomic_DNA"/>
</dbReference>
<evidence type="ECO:0000313" key="2">
    <source>
        <dbReference type="EMBL" id="UOO91109.1"/>
    </source>
</evidence>
<name>A0ABY4E6L2_9NEIS</name>
<organism evidence="2 3">
    <name type="scientific">Vitreoscilla massiliensis</name>
    <dbReference type="NCBI Taxonomy" id="1689272"/>
    <lineage>
        <taxon>Bacteria</taxon>
        <taxon>Pseudomonadati</taxon>
        <taxon>Pseudomonadota</taxon>
        <taxon>Betaproteobacteria</taxon>
        <taxon>Neisseriales</taxon>
        <taxon>Neisseriaceae</taxon>
        <taxon>Vitreoscilla</taxon>
    </lineage>
</organism>
<keyword evidence="3" id="KW-1185">Reference proteome</keyword>
<proteinExistence type="predicted"/>
<evidence type="ECO:0000313" key="3">
    <source>
        <dbReference type="Proteomes" id="UP000832011"/>
    </source>
</evidence>
<sequence length="190" mass="20912">MVKQSVAVLVAVLGLSACQNGVIATPFGDYGVKSRDGNRVTIGFINKKTPQFKSSAQASKPKIVMPQGFQGHWVTTSYTKNSAKACKDDYLSDDAANLNIDVNNNHMSLTFYEEGGDAHWLNMQQISDTQVKGTVSYLFQGQGDENPQPEAIAVSMTLKNGGKQLALYNWDEENKTSLYVLCSRTPQFYQ</sequence>
<reference evidence="2 3" key="1">
    <citation type="journal article" date="2022" name="Res Sq">
        <title>Evolution of multicellular longitudinally dividing oral cavity symbionts (Neisseriaceae).</title>
        <authorList>
            <person name="Nyongesa S."/>
            <person name="Weber P."/>
            <person name="Bernet E."/>
            <person name="Pullido F."/>
            <person name="Nieckarz M."/>
            <person name="Delaby M."/>
            <person name="Nieves C."/>
            <person name="Viehboeck T."/>
            <person name="Krause N."/>
            <person name="Rivera-Millot A."/>
            <person name="Nakamura A."/>
            <person name="Vischer N."/>
            <person name="VanNieuwenhze M."/>
            <person name="Brun Y."/>
            <person name="Cava F."/>
            <person name="Bulgheresi S."/>
            <person name="Veyrier F."/>
        </authorList>
    </citation>
    <scope>NUCLEOTIDE SEQUENCE [LARGE SCALE GENOMIC DNA]</scope>
    <source>
        <strain evidence="2 3">SN4</strain>
    </source>
</reference>
<evidence type="ECO:0000256" key="1">
    <source>
        <dbReference type="SAM" id="SignalP"/>
    </source>
</evidence>
<accession>A0ABY4E6L2</accession>
<keyword evidence="1" id="KW-0732">Signal</keyword>
<protein>
    <recommendedName>
        <fullName evidence="4">Lipoprotein</fullName>
    </recommendedName>
</protein>
<feature type="chain" id="PRO_5046800188" description="Lipoprotein" evidence="1">
    <location>
        <begin position="25"/>
        <end position="190"/>
    </location>
</feature>
<gene>
    <name evidence="2" type="ORF">LVJ82_09125</name>
</gene>
<dbReference type="Proteomes" id="UP000832011">
    <property type="component" value="Chromosome"/>
</dbReference>
<feature type="signal peptide" evidence="1">
    <location>
        <begin position="1"/>
        <end position="24"/>
    </location>
</feature>
<dbReference type="PROSITE" id="PS51257">
    <property type="entry name" value="PROKAR_LIPOPROTEIN"/>
    <property type="match status" value="1"/>
</dbReference>